<organism evidence="2 3">
    <name type="scientific">Gaetbulibacter jejuensis</name>
    <dbReference type="NCBI Taxonomy" id="584607"/>
    <lineage>
        <taxon>Bacteria</taxon>
        <taxon>Pseudomonadati</taxon>
        <taxon>Bacteroidota</taxon>
        <taxon>Flavobacteriia</taxon>
        <taxon>Flavobacteriales</taxon>
        <taxon>Flavobacteriaceae</taxon>
        <taxon>Gaetbulibacter</taxon>
    </lineage>
</organism>
<evidence type="ECO:0000313" key="2">
    <source>
        <dbReference type="EMBL" id="GAA0738886.1"/>
    </source>
</evidence>
<keyword evidence="3" id="KW-1185">Reference proteome</keyword>
<reference evidence="2 3" key="1">
    <citation type="journal article" date="2019" name="Int. J. Syst. Evol. Microbiol.">
        <title>The Global Catalogue of Microorganisms (GCM) 10K type strain sequencing project: providing services to taxonomists for standard genome sequencing and annotation.</title>
        <authorList>
            <consortium name="The Broad Institute Genomics Platform"/>
            <consortium name="The Broad Institute Genome Sequencing Center for Infectious Disease"/>
            <person name="Wu L."/>
            <person name="Ma J."/>
        </authorList>
    </citation>
    <scope>NUCLEOTIDE SEQUENCE [LARGE SCALE GENOMIC DNA]</scope>
    <source>
        <strain evidence="2 3">JCM 15976</strain>
    </source>
</reference>
<gene>
    <name evidence="2" type="ORF">GCM10009431_07270</name>
</gene>
<dbReference type="PROSITE" id="PS50801">
    <property type="entry name" value="STAS"/>
    <property type="match status" value="1"/>
</dbReference>
<sequence length="95" mass="11009">MFMSLKITCYNNFFKVTGVLDRTSVDVFHHEFRNVFEKSDEITISIEGIESIDRYGVRALAKLHNESITKQKRLSIIGFGCKELYDHFKTKETAA</sequence>
<dbReference type="InterPro" id="IPR002645">
    <property type="entry name" value="STAS_dom"/>
</dbReference>
<name>A0ABN1JG30_9FLAO</name>
<feature type="domain" description="STAS" evidence="1">
    <location>
        <begin position="14"/>
        <end position="78"/>
    </location>
</feature>
<dbReference type="SUPFAM" id="SSF52091">
    <property type="entry name" value="SpoIIaa-like"/>
    <property type="match status" value="1"/>
</dbReference>
<evidence type="ECO:0000259" key="1">
    <source>
        <dbReference type="PROSITE" id="PS50801"/>
    </source>
</evidence>
<accession>A0ABN1JG30</accession>
<dbReference type="Gene3D" id="3.30.750.24">
    <property type="entry name" value="STAS domain"/>
    <property type="match status" value="1"/>
</dbReference>
<comment type="caution">
    <text evidence="2">The sequence shown here is derived from an EMBL/GenBank/DDBJ whole genome shotgun (WGS) entry which is preliminary data.</text>
</comment>
<evidence type="ECO:0000313" key="3">
    <source>
        <dbReference type="Proteomes" id="UP001500736"/>
    </source>
</evidence>
<protein>
    <recommendedName>
        <fullName evidence="1">STAS domain-containing protein</fullName>
    </recommendedName>
</protein>
<dbReference type="EMBL" id="BAAAGF010000001">
    <property type="protein sequence ID" value="GAA0738886.1"/>
    <property type="molecule type" value="Genomic_DNA"/>
</dbReference>
<proteinExistence type="predicted"/>
<dbReference type="InterPro" id="IPR036513">
    <property type="entry name" value="STAS_dom_sf"/>
</dbReference>
<dbReference type="Proteomes" id="UP001500736">
    <property type="component" value="Unassembled WGS sequence"/>
</dbReference>